<dbReference type="Pfam" id="PF12728">
    <property type="entry name" value="HTH_17"/>
    <property type="match status" value="1"/>
</dbReference>
<dbReference type="SUPFAM" id="SSF46955">
    <property type="entry name" value="Putative DNA-binding domain"/>
    <property type="match status" value="1"/>
</dbReference>
<dbReference type="NCBIfam" id="TIGR01764">
    <property type="entry name" value="excise"/>
    <property type="match status" value="1"/>
</dbReference>
<dbReference type="Proteomes" id="UP000323876">
    <property type="component" value="Unassembled WGS sequence"/>
</dbReference>
<evidence type="ECO:0000313" key="3">
    <source>
        <dbReference type="Proteomes" id="UP000323876"/>
    </source>
</evidence>
<protein>
    <submittedName>
        <fullName evidence="2">Helix-turn-helix domain-containing protein</fullName>
    </submittedName>
</protein>
<accession>A0A5N0EP24</accession>
<proteinExistence type="predicted"/>
<dbReference type="InterPro" id="IPR041657">
    <property type="entry name" value="HTH_17"/>
</dbReference>
<reference evidence="2 3" key="1">
    <citation type="submission" date="2019-09" db="EMBL/GenBank/DDBJ databases">
        <authorList>
            <person name="Wang X."/>
        </authorList>
    </citation>
    <scope>NUCLEOTIDE SEQUENCE [LARGE SCALE GENOMIC DNA]</scope>
    <source>
        <strain evidence="2 3">CICC 11023</strain>
    </source>
</reference>
<gene>
    <name evidence="2" type="ORF">F3087_04800</name>
</gene>
<evidence type="ECO:0000259" key="1">
    <source>
        <dbReference type="Pfam" id="PF12728"/>
    </source>
</evidence>
<dbReference type="InterPro" id="IPR009061">
    <property type="entry name" value="DNA-bd_dom_put_sf"/>
</dbReference>
<evidence type="ECO:0000313" key="2">
    <source>
        <dbReference type="EMBL" id="KAA8890589.1"/>
    </source>
</evidence>
<dbReference type="OrthoDB" id="26212at2"/>
<comment type="caution">
    <text evidence="2">The sequence shown here is derived from an EMBL/GenBank/DDBJ whole genome shotgun (WGS) entry which is preliminary data.</text>
</comment>
<organism evidence="2 3">
    <name type="scientific">Nocardia colli</name>
    <dbReference type="NCBI Taxonomy" id="2545717"/>
    <lineage>
        <taxon>Bacteria</taxon>
        <taxon>Bacillati</taxon>
        <taxon>Actinomycetota</taxon>
        <taxon>Actinomycetes</taxon>
        <taxon>Mycobacteriales</taxon>
        <taxon>Nocardiaceae</taxon>
        <taxon>Nocardia</taxon>
    </lineage>
</organism>
<dbReference type="AlphaFoldDB" id="A0A5N0EP24"/>
<dbReference type="GO" id="GO:0003677">
    <property type="term" value="F:DNA binding"/>
    <property type="evidence" value="ECO:0007669"/>
    <property type="project" value="InterPro"/>
</dbReference>
<feature type="domain" description="Helix-turn-helix" evidence="1">
    <location>
        <begin position="84"/>
        <end position="133"/>
    </location>
</feature>
<dbReference type="InterPro" id="IPR010093">
    <property type="entry name" value="SinI_DNA-bd"/>
</dbReference>
<dbReference type="RefSeq" id="WP_150400496.1">
    <property type="nucleotide sequence ID" value="NZ_VXLC01000001.1"/>
</dbReference>
<dbReference type="EMBL" id="VXLC01000001">
    <property type="protein sequence ID" value="KAA8890589.1"/>
    <property type="molecule type" value="Genomic_DNA"/>
</dbReference>
<keyword evidence="3" id="KW-1185">Reference proteome</keyword>
<sequence>MSAQPLEEQTFVAEHPQQLAPVLSFLEAHAQRRGNTVGSSYALVGVDEHDRIELPQEVHQALTQVVAAMLAGKAVTVAPRSMTLTSQQAADLLGVSRPTVKRLIDKGDLAAERIGTRHRLLLDDVLTYRENRRQRQYDALASTAVDIDADDDPAVIREQLRAARRAVAERRRAEG</sequence>
<name>A0A5N0EP24_9NOCA</name>